<dbReference type="GO" id="GO:0005634">
    <property type="term" value="C:nucleus"/>
    <property type="evidence" value="ECO:0007669"/>
    <property type="project" value="TreeGrafter"/>
</dbReference>
<reference evidence="3" key="1">
    <citation type="submission" date="2025-08" db="UniProtKB">
        <authorList>
            <consortium name="Ensembl"/>
        </authorList>
    </citation>
    <scope>IDENTIFICATION</scope>
</reference>
<dbReference type="PANTHER" id="PTHR48103">
    <property type="entry name" value="MIDASIN-RELATED"/>
    <property type="match status" value="1"/>
</dbReference>
<evidence type="ECO:0000313" key="4">
    <source>
        <dbReference type="Proteomes" id="UP000694541"/>
    </source>
</evidence>
<protein>
    <submittedName>
        <fullName evidence="3">Uncharacterized protein</fullName>
    </submittedName>
</protein>
<keyword evidence="2" id="KW-0067">ATP-binding</keyword>
<organism evidence="3 4">
    <name type="scientific">Accipiter nisus</name>
    <name type="common">Eurasian sparrowhawk</name>
    <dbReference type="NCBI Taxonomy" id="211598"/>
    <lineage>
        <taxon>Eukaryota</taxon>
        <taxon>Metazoa</taxon>
        <taxon>Chordata</taxon>
        <taxon>Craniata</taxon>
        <taxon>Vertebrata</taxon>
        <taxon>Euteleostomi</taxon>
        <taxon>Archelosauria</taxon>
        <taxon>Archosauria</taxon>
        <taxon>Dinosauria</taxon>
        <taxon>Saurischia</taxon>
        <taxon>Theropoda</taxon>
        <taxon>Coelurosauria</taxon>
        <taxon>Aves</taxon>
        <taxon>Neognathae</taxon>
        <taxon>Neoaves</taxon>
        <taxon>Telluraves</taxon>
        <taxon>Accipitrimorphae</taxon>
        <taxon>Accipitriformes</taxon>
        <taxon>Accipitridae</taxon>
        <taxon>Accipitrinae</taxon>
        <taxon>Accipiter</taxon>
    </lineage>
</organism>
<accession>A0A8B9M7C1</accession>
<dbReference type="GO" id="GO:0000055">
    <property type="term" value="P:ribosomal large subunit export from nucleus"/>
    <property type="evidence" value="ECO:0007669"/>
    <property type="project" value="TreeGrafter"/>
</dbReference>
<evidence type="ECO:0000256" key="1">
    <source>
        <dbReference type="ARBA" id="ARBA00022741"/>
    </source>
</evidence>
<dbReference type="Ensembl" id="ENSANIT00000004665.1">
    <property type="protein sequence ID" value="ENSANIP00000004521.1"/>
    <property type="gene ID" value="ENSANIG00000003063.1"/>
</dbReference>
<keyword evidence="4" id="KW-1185">Reference proteome</keyword>
<evidence type="ECO:0000313" key="3">
    <source>
        <dbReference type="Ensembl" id="ENSANIP00000004521.1"/>
    </source>
</evidence>
<dbReference type="GO" id="GO:0030687">
    <property type="term" value="C:preribosome, large subunit precursor"/>
    <property type="evidence" value="ECO:0007669"/>
    <property type="project" value="TreeGrafter"/>
</dbReference>
<evidence type="ECO:0000256" key="2">
    <source>
        <dbReference type="ARBA" id="ARBA00022840"/>
    </source>
</evidence>
<name>A0A8B9M7C1_9AVES</name>
<proteinExistence type="predicted"/>
<dbReference type="AlphaFoldDB" id="A0A8B9M7C1"/>
<sequence length="243" mass="27551">MFFYVKLLVLCSEGNQQSDEEFVGHFSAKVETVIHVVLYAIQCLVERKQEDGKEEEKSLEESGKFDAASFDLIKAGHITKLLDEDLSADLDSLHVQKAILAVSELLQNLKSYGEDYTSNKHKFFNQFCYLLVRLKPMLCKYSDLILFYLTVSLASHRSTGKLLSVLTSIFTELAQKVKNTVSCHCGGFGMKGDDSSCSKLTYRHILKLVTGFLKLLKINRTLENMAVVNVKTWLTKLLLTYKQ</sequence>
<dbReference type="GO" id="GO:0000027">
    <property type="term" value="P:ribosomal large subunit assembly"/>
    <property type="evidence" value="ECO:0007669"/>
    <property type="project" value="TreeGrafter"/>
</dbReference>
<reference evidence="3" key="2">
    <citation type="submission" date="2025-09" db="UniProtKB">
        <authorList>
            <consortium name="Ensembl"/>
        </authorList>
    </citation>
    <scope>IDENTIFICATION</scope>
</reference>
<dbReference type="PANTHER" id="PTHR48103:SF2">
    <property type="entry name" value="MIDASIN"/>
    <property type="match status" value="1"/>
</dbReference>
<dbReference type="GO" id="GO:0005524">
    <property type="term" value="F:ATP binding"/>
    <property type="evidence" value="ECO:0007669"/>
    <property type="project" value="UniProtKB-KW"/>
</dbReference>
<dbReference type="Proteomes" id="UP000694541">
    <property type="component" value="Unplaced"/>
</dbReference>
<keyword evidence="1" id="KW-0547">Nucleotide-binding</keyword>